<feature type="transmembrane region" description="Helical" evidence="7">
    <location>
        <begin position="280"/>
        <end position="298"/>
    </location>
</feature>
<dbReference type="InterPro" id="IPR036259">
    <property type="entry name" value="MFS_trans_sf"/>
</dbReference>
<evidence type="ECO:0000256" key="4">
    <source>
        <dbReference type="ARBA" id="ARBA00022692"/>
    </source>
</evidence>
<dbReference type="EMBL" id="CP002049">
    <property type="protein sequence ID" value="ADI15626.1"/>
    <property type="molecule type" value="Genomic_DNA"/>
</dbReference>
<evidence type="ECO:0000313" key="10">
    <source>
        <dbReference type="Proteomes" id="UP000000379"/>
    </source>
</evidence>
<proteinExistence type="predicted"/>
<dbReference type="InterPro" id="IPR005828">
    <property type="entry name" value="MFS_sugar_transport-like"/>
</dbReference>
<dbReference type="InterPro" id="IPR001958">
    <property type="entry name" value="Tet-R_TetA/multi-R_MdtG-like"/>
</dbReference>
<dbReference type="PANTHER" id="PTHR43414:SF6">
    <property type="entry name" value="MULTIDRUG RESISTANCE PROTEIN MDTG"/>
    <property type="match status" value="1"/>
</dbReference>
<evidence type="ECO:0000313" key="9">
    <source>
        <dbReference type="EMBL" id="ADI15626.1"/>
    </source>
</evidence>
<gene>
    <name evidence="9" type="ordered locus">Trad_2520</name>
</gene>
<keyword evidence="3" id="KW-1003">Cell membrane</keyword>
<dbReference type="PRINTS" id="PR01035">
    <property type="entry name" value="TCRTETA"/>
</dbReference>
<dbReference type="AlphaFoldDB" id="D7CTS9"/>
<dbReference type="InterPro" id="IPR011701">
    <property type="entry name" value="MFS"/>
</dbReference>
<feature type="domain" description="Major facilitator superfamily (MFS) profile" evidence="8">
    <location>
        <begin position="10"/>
        <end position="412"/>
    </location>
</feature>
<comment type="subcellular location">
    <subcellularLocation>
        <location evidence="1">Cell membrane</location>
        <topology evidence="1">Multi-pass membrane protein</topology>
    </subcellularLocation>
</comment>
<dbReference type="Gene3D" id="1.20.1250.20">
    <property type="entry name" value="MFS general substrate transporter like domains"/>
    <property type="match status" value="2"/>
</dbReference>
<reference evidence="9 10" key="2">
    <citation type="journal article" date="2011" name="Stand. Genomic Sci.">
        <title>Complete genome sequence of Truepera radiovictrix type strain (RQ-24).</title>
        <authorList>
            <person name="Ivanova N."/>
            <person name="Rohde C."/>
            <person name="Munk C."/>
            <person name="Nolan M."/>
            <person name="Lucas S."/>
            <person name="Del Rio T.G."/>
            <person name="Tice H."/>
            <person name="Deshpande S."/>
            <person name="Cheng J.F."/>
            <person name="Tapia R."/>
            <person name="Han C."/>
            <person name="Goodwin L."/>
            <person name="Pitluck S."/>
            <person name="Liolios K."/>
            <person name="Mavromatis K."/>
            <person name="Mikhailova N."/>
            <person name="Pati A."/>
            <person name="Chen A."/>
            <person name="Palaniappan K."/>
            <person name="Land M."/>
            <person name="Hauser L."/>
            <person name="Chang Y.J."/>
            <person name="Jeffries C.D."/>
            <person name="Brambilla E."/>
            <person name="Rohde M."/>
            <person name="Goker M."/>
            <person name="Tindall B.J."/>
            <person name="Woyke T."/>
            <person name="Bristow J."/>
            <person name="Eisen J.A."/>
            <person name="Markowitz V."/>
            <person name="Hugenholtz P."/>
            <person name="Kyrpides N.C."/>
            <person name="Klenk H.P."/>
            <person name="Lapidus A."/>
        </authorList>
    </citation>
    <scope>NUCLEOTIDE SEQUENCE [LARGE SCALE GENOMIC DNA]</scope>
    <source>
        <strain evidence="10">DSM 17093 / CIP 108686 / LMG 22925 / RQ-24</strain>
    </source>
</reference>
<organism evidence="9 10">
    <name type="scientific">Truepera radiovictrix (strain DSM 17093 / CIP 108686 / LMG 22925 / RQ-24)</name>
    <dbReference type="NCBI Taxonomy" id="649638"/>
    <lineage>
        <taxon>Bacteria</taxon>
        <taxon>Thermotogati</taxon>
        <taxon>Deinococcota</taxon>
        <taxon>Deinococci</taxon>
        <taxon>Trueperales</taxon>
        <taxon>Trueperaceae</taxon>
        <taxon>Truepera</taxon>
    </lineage>
</organism>
<dbReference type="GO" id="GO:0022857">
    <property type="term" value="F:transmembrane transporter activity"/>
    <property type="evidence" value="ECO:0007669"/>
    <property type="project" value="InterPro"/>
</dbReference>
<evidence type="ECO:0000259" key="8">
    <source>
        <dbReference type="PROSITE" id="PS50850"/>
    </source>
</evidence>
<dbReference type="Pfam" id="PF00083">
    <property type="entry name" value="Sugar_tr"/>
    <property type="match status" value="1"/>
</dbReference>
<dbReference type="OrthoDB" id="65739at2"/>
<feature type="transmembrane region" description="Helical" evidence="7">
    <location>
        <begin position="344"/>
        <end position="366"/>
    </location>
</feature>
<dbReference type="PANTHER" id="PTHR43414">
    <property type="entry name" value="MULTIDRUG RESISTANCE PROTEIN MDTG"/>
    <property type="match status" value="1"/>
</dbReference>
<evidence type="ECO:0000256" key="5">
    <source>
        <dbReference type="ARBA" id="ARBA00022989"/>
    </source>
</evidence>
<feature type="transmembrane region" description="Helical" evidence="7">
    <location>
        <begin position="168"/>
        <end position="189"/>
    </location>
</feature>
<name>D7CTS9_TRURR</name>
<feature type="transmembrane region" description="Helical" evidence="7">
    <location>
        <begin position="135"/>
        <end position="156"/>
    </location>
</feature>
<evidence type="ECO:0000256" key="2">
    <source>
        <dbReference type="ARBA" id="ARBA00022448"/>
    </source>
</evidence>
<keyword evidence="4 7" id="KW-0812">Transmembrane</keyword>
<evidence type="ECO:0000256" key="3">
    <source>
        <dbReference type="ARBA" id="ARBA00022475"/>
    </source>
</evidence>
<dbReference type="Pfam" id="PF07690">
    <property type="entry name" value="MFS_1"/>
    <property type="match status" value="1"/>
</dbReference>
<keyword evidence="2" id="KW-0813">Transport</keyword>
<protein>
    <submittedName>
        <fullName evidence="9">Major facilitator superfamily MFS_1</fullName>
    </submittedName>
</protein>
<dbReference type="InterPro" id="IPR020846">
    <property type="entry name" value="MFS_dom"/>
</dbReference>
<dbReference type="HOGENOM" id="CLU_001265_57_3_0"/>
<evidence type="ECO:0000256" key="1">
    <source>
        <dbReference type="ARBA" id="ARBA00004651"/>
    </source>
</evidence>
<feature type="transmembrane region" description="Helical" evidence="7">
    <location>
        <begin position="52"/>
        <end position="72"/>
    </location>
</feature>
<evidence type="ECO:0000256" key="7">
    <source>
        <dbReference type="SAM" id="Phobius"/>
    </source>
</evidence>
<feature type="transmembrane region" description="Helical" evidence="7">
    <location>
        <begin position="12"/>
        <end position="32"/>
    </location>
</feature>
<dbReference type="KEGG" id="tra:Trad_2520"/>
<feature type="transmembrane region" description="Helical" evidence="7">
    <location>
        <begin position="386"/>
        <end position="410"/>
    </location>
</feature>
<keyword evidence="6 7" id="KW-0472">Membrane</keyword>
<dbReference type="SUPFAM" id="SSF103473">
    <property type="entry name" value="MFS general substrate transporter"/>
    <property type="match status" value="1"/>
</dbReference>
<sequence>MLGSMSWQRTLYIMVFAQLTSSVGFSIMFPFLPRYVAFLGSSTGLSLELLAALVFSAQALTMTIASPIWGAVSDRVGRKPMVERAAYSGAVTLALMAFVPNAEALVLLRALQGFLTGTVSAGNALVAASAPRERVGYAMGLLQLGLGSGVAIGPFIGGLLSDAFGYRTAFLVTAALLALSGLLVTFGVRETFVRPPKKARSGVLRGWGRILRAPQVGTLYSLSFLNWLGRNMLTPILPLFIATLPLAAGGANTTIGLIVGVAAATGTVSAIYLGRLGDRLGHRWILILCASAAALLYLPQSLVTQVWQLLVLQALTGVAVGGMTPAIAALLARYTEPGAEGVVYGLDNAIVSASRTVAPLLGAAVVELVRVGGPRLGWGLSFDDAYRSIFVVTSGFFLLAALLALVRLPLAKPQQPVRARE</sequence>
<feature type="transmembrane region" description="Helical" evidence="7">
    <location>
        <begin position="249"/>
        <end position="273"/>
    </location>
</feature>
<dbReference type="GO" id="GO:0005886">
    <property type="term" value="C:plasma membrane"/>
    <property type="evidence" value="ECO:0007669"/>
    <property type="project" value="UniProtKB-SubCell"/>
</dbReference>
<dbReference type="Proteomes" id="UP000000379">
    <property type="component" value="Chromosome"/>
</dbReference>
<accession>D7CTS9</accession>
<keyword evidence="5 7" id="KW-1133">Transmembrane helix</keyword>
<dbReference type="PROSITE" id="PS50850">
    <property type="entry name" value="MFS"/>
    <property type="match status" value="1"/>
</dbReference>
<reference evidence="10" key="1">
    <citation type="submission" date="2010-05" db="EMBL/GenBank/DDBJ databases">
        <title>The complete genome of Truepera radiovictris DSM 17093.</title>
        <authorList>
            <consortium name="US DOE Joint Genome Institute (JGI-PGF)"/>
            <person name="Lucas S."/>
            <person name="Copeland A."/>
            <person name="Lapidus A."/>
            <person name="Glavina del Rio T."/>
            <person name="Dalin E."/>
            <person name="Tice H."/>
            <person name="Bruce D."/>
            <person name="Goodwin L."/>
            <person name="Pitluck S."/>
            <person name="Kyrpides N."/>
            <person name="Mavromatis K."/>
            <person name="Ovchinnikova G."/>
            <person name="Munk A.C."/>
            <person name="Detter J.C."/>
            <person name="Han C."/>
            <person name="Tapia R."/>
            <person name="Land M."/>
            <person name="Hauser L."/>
            <person name="Markowitz V."/>
            <person name="Cheng J.-F."/>
            <person name="Hugenholtz P."/>
            <person name="Woyke T."/>
            <person name="Wu D."/>
            <person name="Tindall B."/>
            <person name="Pomrenke H.G."/>
            <person name="Brambilla E."/>
            <person name="Klenk H.-P."/>
            <person name="Eisen J.A."/>
        </authorList>
    </citation>
    <scope>NUCLEOTIDE SEQUENCE [LARGE SCALE GENOMIC DNA]</scope>
    <source>
        <strain evidence="10">DSM 17093 / CIP 108686 / LMG 22925 / RQ-24</strain>
    </source>
</reference>
<evidence type="ECO:0000256" key="6">
    <source>
        <dbReference type="ARBA" id="ARBA00023136"/>
    </source>
</evidence>
<feature type="transmembrane region" description="Helical" evidence="7">
    <location>
        <begin position="84"/>
        <end position="100"/>
    </location>
</feature>
<dbReference type="eggNOG" id="COG2814">
    <property type="taxonomic scope" value="Bacteria"/>
</dbReference>
<feature type="transmembrane region" description="Helical" evidence="7">
    <location>
        <begin position="106"/>
        <end position="128"/>
    </location>
</feature>
<keyword evidence="10" id="KW-1185">Reference proteome</keyword>
<feature type="transmembrane region" description="Helical" evidence="7">
    <location>
        <begin position="310"/>
        <end position="332"/>
    </location>
</feature>